<protein>
    <recommendedName>
        <fullName evidence="1">YdhG-like domain-containing protein</fullName>
    </recommendedName>
</protein>
<keyword evidence="3" id="KW-1185">Reference proteome</keyword>
<proteinExistence type="predicted"/>
<evidence type="ECO:0000313" key="2">
    <source>
        <dbReference type="EMBL" id="GAA1568635.1"/>
    </source>
</evidence>
<feature type="domain" description="YdhG-like" evidence="1">
    <location>
        <begin position="23"/>
        <end position="117"/>
    </location>
</feature>
<evidence type="ECO:0000259" key="1">
    <source>
        <dbReference type="Pfam" id="PF08818"/>
    </source>
</evidence>
<name>A0ABN2D5E1_9ACTN</name>
<comment type="caution">
    <text evidence="2">The sequence shown here is derived from an EMBL/GenBank/DDBJ whole genome shotgun (WGS) entry which is preliminary data.</text>
</comment>
<gene>
    <name evidence="2" type="ORF">GCM10009827_107960</name>
</gene>
<dbReference type="InterPro" id="IPR014922">
    <property type="entry name" value="YdhG-like"/>
</dbReference>
<dbReference type="EMBL" id="BAAAQD010000040">
    <property type="protein sequence ID" value="GAA1568635.1"/>
    <property type="molecule type" value="Genomic_DNA"/>
</dbReference>
<accession>A0ABN2D5E1</accession>
<sequence length="123" mass="13437">MIAIEPPGLDQLLADSCADIAALARHLRDVIVEARPELTERVYRGWHGLGFHHPERGHVAAIFPGTASVSVGFEHGADLPDPHGLLQGTGKRLRYLHFTPDMSAPTHEHLLEYLDLAVPKPAS</sequence>
<dbReference type="Proteomes" id="UP001501470">
    <property type="component" value="Unassembled WGS sequence"/>
</dbReference>
<dbReference type="RefSeq" id="WP_344513722.1">
    <property type="nucleotide sequence ID" value="NZ_BAAAQD010000040.1"/>
</dbReference>
<organism evidence="2 3">
    <name type="scientific">Dactylosporangium maewongense</name>
    <dbReference type="NCBI Taxonomy" id="634393"/>
    <lineage>
        <taxon>Bacteria</taxon>
        <taxon>Bacillati</taxon>
        <taxon>Actinomycetota</taxon>
        <taxon>Actinomycetes</taxon>
        <taxon>Micromonosporales</taxon>
        <taxon>Micromonosporaceae</taxon>
        <taxon>Dactylosporangium</taxon>
    </lineage>
</organism>
<reference evidence="2 3" key="1">
    <citation type="journal article" date="2019" name="Int. J. Syst. Evol. Microbiol.">
        <title>The Global Catalogue of Microorganisms (GCM) 10K type strain sequencing project: providing services to taxonomists for standard genome sequencing and annotation.</title>
        <authorList>
            <consortium name="The Broad Institute Genomics Platform"/>
            <consortium name="The Broad Institute Genome Sequencing Center for Infectious Disease"/>
            <person name="Wu L."/>
            <person name="Ma J."/>
        </authorList>
    </citation>
    <scope>NUCLEOTIDE SEQUENCE [LARGE SCALE GENOMIC DNA]</scope>
    <source>
        <strain evidence="2 3">JCM 15933</strain>
    </source>
</reference>
<dbReference type="SUPFAM" id="SSF159888">
    <property type="entry name" value="YdhG-like"/>
    <property type="match status" value="1"/>
</dbReference>
<dbReference type="Pfam" id="PF08818">
    <property type="entry name" value="DUF1801"/>
    <property type="match status" value="1"/>
</dbReference>
<evidence type="ECO:0000313" key="3">
    <source>
        <dbReference type="Proteomes" id="UP001501470"/>
    </source>
</evidence>